<dbReference type="EMBL" id="JAPWIE010000012">
    <property type="protein sequence ID" value="MCZ4553751.1"/>
    <property type="molecule type" value="Genomic_DNA"/>
</dbReference>
<proteinExistence type="predicted"/>
<comment type="caution">
    <text evidence="4">The sequence shown here is derived from an EMBL/GenBank/DDBJ whole genome shotgun (WGS) entry which is preliminary data.</text>
</comment>
<evidence type="ECO:0000313" key="5">
    <source>
        <dbReference type="Proteomes" id="UP001067235"/>
    </source>
</evidence>
<accession>A0ABT4N644</accession>
<sequence length="530" mass="56762">MNEASSARRDQVGVAVPSAVEIRGATKKYGSLFAVDSVDFSVLRGEIHGLLGQNGAGKSTLMKILSGLVVPDSGEVLVDGREVRITDPHIAAELGISMVHQHFSLVGPLTVWENVILGDRGRVDRATARQQVLDVGARYGLDVDPDAVVDDLSTGLRQRVEIIKCLRNQPSILVLDEPTSVLTAAESKDLFSVLRSVVDRDDTGVILISHKLDEIKHSCDRVTIMRSGKVVGRYITAETGVDKLATEMIGRQISVEDRQAVTGVLDGEDLGGVTTSTRDRAEKPVRLRITDAVANDVEGRPLLRGMSFHVRAGEILGVAGVEGNGQWALGNLFSSLQPLVSGSVEVDGSVVASDRPGSMGRAGVGVIPEDRHDSGCVLELSVAENLIMTAPQTVARRGFMDRRAMRKHAETLIEQFSISTPSPDTAIGRLSGGNQQKVVLARELSNGPGVLVAAQPTRGLDVGAVEYMNEQLRMAAERGIAVLLIANELQEILTLATRIIVIHRGVVVGEMDRENVDIDKLGLMMGGQKV</sequence>
<dbReference type="PANTHER" id="PTHR43790">
    <property type="entry name" value="CARBOHYDRATE TRANSPORT ATP-BINDING PROTEIN MG119-RELATED"/>
    <property type="match status" value="1"/>
</dbReference>
<evidence type="ECO:0000256" key="1">
    <source>
        <dbReference type="ARBA" id="ARBA00022741"/>
    </source>
</evidence>
<dbReference type="CDD" id="cd03215">
    <property type="entry name" value="ABC_Carb_Monos_II"/>
    <property type="match status" value="1"/>
</dbReference>
<dbReference type="InterPro" id="IPR027417">
    <property type="entry name" value="P-loop_NTPase"/>
</dbReference>
<keyword evidence="1" id="KW-0547">Nucleotide-binding</keyword>
<evidence type="ECO:0000313" key="4">
    <source>
        <dbReference type="EMBL" id="MCZ4553751.1"/>
    </source>
</evidence>
<dbReference type="GO" id="GO:0005524">
    <property type="term" value="F:ATP binding"/>
    <property type="evidence" value="ECO:0007669"/>
    <property type="project" value="UniProtKB-KW"/>
</dbReference>
<dbReference type="Pfam" id="PF00005">
    <property type="entry name" value="ABC_tran"/>
    <property type="match status" value="2"/>
</dbReference>
<dbReference type="CDD" id="cd03216">
    <property type="entry name" value="ABC_Carb_Monos_I"/>
    <property type="match status" value="1"/>
</dbReference>
<feature type="domain" description="ABC transporter" evidence="3">
    <location>
        <begin position="287"/>
        <end position="529"/>
    </location>
</feature>
<dbReference type="PROSITE" id="PS00211">
    <property type="entry name" value="ABC_TRANSPORTER_1"/>
    <property type="match status" value="1"/>
</dbReference>
<dbReference type="Proteomes" id="UP001067235">
    <property type="component" value="Unassembled WGS sequence"/>
</dbReference>
<name>A0ABT4N644_GORRU</name>
<dbReference type="InterPro" id="IPR050107">
    <property type="entry name" value="ABC_carbohydrate_import_ATPase"/>
</dbReference>
<dbReference type="PANTHER" id="PTHR43790:SF4">
    <property type="entry name" value="GUANOSINE IMPORT ATP-BINDING PROTEIN NUPO"/>
    <property type="match status" value="1"/>
</dbReference>
<evidence type="ECO:0000256" key="2">
    <source>
        <dbReference type="ARBA" id="ARBA00022840"/>
    </source>
</evidence>
<dbReference type="InterPro" id="IPR017871">
    <property type="entry name" value="ABC_transporter-like_CS"/>
</dbReference>
<dbReference type="InterPro" id="IPR003593">
    <property type="entry name" value="AAA+_ATPase"/>
</dbReference>
<organism evidence="4 5">
    <name type="scientific">Gordonia rubripertincta</name>
    <name type="common">Rhodococcus corallinus</name>
    <dbReference type="NCBI Taxonomy" id="36822"/>
    <lineage>
        <taxon>Bacteria</taxon>
        <taxon>Bacillati</taxon>
        <taxon>Actinomycetota</taxon>
        <taxon>Actinomycetes</taxon>
        <taxon>Mycobacteriales</taxon>
        <taxon>Gordoniaceae</taxon>
        <taxon>Gordonia</taxon>
    </lineage>
</organism>
<keyword evidence="2 4" id="KW-0067">ATP-binding</keyword>
<dbReference type="InterPro" id="IPR003439">
    <property type="entry name" value="ABC_transporter-like_ATP-bd"/>
</dbReference>
<dbReference type="PROSITE" id="PS50893">
    <property type="entry name" value="ABC_TRANSPORTER_2"/>
    <property type="match status" value="2"/>
</dbReference>
<reference evidence="4" key="1">
    <citation type="submission" date="2022-12" db="EMBL/GenBank/DDBJ databases">
        <authorList>
            <person name="Krivoruchko A.V."/>
            <person name="Elkin A."/>
        </authorList>
    </citation>
    <scope>NUCLEOTIDE SEQUENCE</scope>
    <source>
        <strain evidence="4">IEGM 1388</strain>
    </source>
</reference>
<dbReference type="SMART" id="SM00382">
    <property type="entry name" value="AAA"/>
    <property type="match status" value="1"/>
</dbReference>
<dbReference type="SUPFAM" id="SSF52540">
    <property type="entry name" value="P-loop containing nucleoside triphosphate hydrolases"/>
    <property type="match status" value="2"/>
</dbReference>
<keyword evidence="5" id="KW-1185">Reference proteome</keyword>
<protein>
    <submittedName>
        <fullName evidence="4">ABC transporter ATP-binding protein</fullName>
    </submittedName>
</protein>
<gene>
    <name evidence="4" type="ORF">O4213_27435</name>
</gene>
<dbReference type="Gene3D" id="3.40.50.300">
    <property type="entry name" value="P-loop containing nucleotide triphosphate hydrolases"/>
    <property type="match status" value="2"/>
</dbReference>
<evidence type="ECO:0000259" key="3">
    <source>
        <dbReference type="PROSITE" id="PS50893"/>
    </source>
</evidence>
<feature type="domain" description="ABC transporter" evidence="3">
    <location>
        <begin position="20"/>
        <end position="252"/>
    </location>
</feature>
<dbReference type="RefSeq" id="WP_301574458.1">
    <property type="nucleotide sequence ID" value="NZ_JAPWIE010000012.1"/>
</dbReference>